<feature type="transmembrane region" description="Helical" evidence="7">
    <location>
        <begin position="134"/>
        <end position="154"/>
    </location>
</feature>
<feature type="transmembrane region" description="Helical" evidence="7">
    <location>
        <begin position="160"/>
        <end position="181"/>
    </location>
</feature>
<name>A0A285GC39_9FIRM</name>
<keyword evidence="3" id="KW-1003">Cell membrane</keyword>
<feature type="transmembrane region" description="Helical" evidence="7">
    <location>
        <begin position="23"/>
        <end position="43"/>
    </location>
</feature>
<proteinExistence type="inferred from homology"/>
<dbReference type="AlphaFoldDB" id="A0A285GC39"/>
<evidence type="ECO:0000256" key="6">
    <source>
        <dbReference type="ARBA" id="ARBA00023136"/>
    </source>
</evidence>
<dbReference type="GO" id="GO:0005886">
    <property type="term" value="C:plasma membrane"/>
    <property type="evidence" value="ECO:0007669"/>
    <property type="project" value="UniProtKB-SubCell"/>
</dbReference>
<keyword evidence="9" id="KW-1185">Reference proteome</keyword>
<dbReference type="PANTHER" id="PTHR30106">
    <property type="entry name" value="INNER MEMBRANE PROTEIN YEIH-RELATED"/>
    <property type="match status" value="1"/>
</dbReference>
<comment type="subcellular location">
    <subcellularLocation>
        <location evidence="1">Cell membrane</location>
        <topology evidence="1">Multi-pass membrane protein</topology>
    </subcellularLocation>
</comment>
<evidence type="ECO:0000256" key="1">
    <source>
        <dbReference type="ARBA" id="ARBA00004651"/>
    </source>
</evidence>
<protein>
    <submittedName>
        <fullName evidence="8">Conserved hypothetical integral membrane protein</fullName>
    </submittedName>
</protein>
<comment type="similarity">
    <text evidence="2">Belongs to the UPF0324 family.</text>
</comment>
<keyword evidence="4 7" id="KW-0812">Transmembrane</keyword>
<feature type="transmembrane region" description="Helical" evidence="7">
    <location>
        <begin position="102"/>
        <end position="122"/>
    </location>
</feature>
<feature type="transmembrane region" description="Helical" evidence="7">
    <location>
        <begin position="227"/>
        <end position="245"/>
    </location>
</feature>
<reference evidence="9" key="1">
    <citation type="submission" date="2017-09" db="EMBL/GenBank/DDBJ databases">
        <authorList>
            <person name="Varghese N."/>
            <person name="Submissions S."/>
        </authorList>
    </citation>
    <scope>NUCLEOTIDE SEQUENCE [LARGE SCALE GENOMIC DNA]</scope>
    <source>
        <strain evidence="9">MSL47</strain>
    </source>
</reference>
<dbReference type="PANTHER" id="PTHR30106:SF1">
    <property type="entry name" value="UPF0324 MEMBRANE PROTEIN FN0533"/>
    <property type="match status" value="1"/>
</dbReference>
<organism evidence="8 9">
    <name type="scientific">Orenia metallireducens</name>
    <dbReference type="NCBI Taxonomy" id="1413210"/>
    <lineage>
        <taxon>Bacteria</taxon>
        <taxon>Bacillati</taxon>
        <taxon>Bacillota</taxon>
        <taxon>Clostridia</taxon>
        <taxon>Halanaerobiales</taxon>
        <taxon>Halobacteroidaceae</taxon>
        <taxon>Orenia</taxon>
    </lineage>
</organism>
<evidence type="ECO:0000313" key="9">
    <source>
        <dbReference type="Proteomes" id="UP000219573"/>
    </source>
</evidence>
<feature type="transmembrane region" description="Helical" evidence="7">
    <location>
        <begin position="324"/>
        <end position="344"/>
    </location>
</feature>
<evidence type="ECO:0000256" key="5">
    <source>
        <dbReference type="ARBA" id="ARBA00022989"/>
    </source>
</evidence>
<dbReference type="RefSeq" id="WP_097017105.1">
    <property type="nucleotide sequence ID" value="NZ_OBDZ01000006.1"/>
</dbReference>
<evidence type="ECO:0000256" key="3">
    <source>
        <dbReference type="ARBA" id="ARBA00022475"/>
    </source>
</evidence>
<keyword evidence="6 7" id="KW-0472">Membrane</keyword>
<evidence type="ECO:0000313" key="8">
    <source>
        <dbReference type="EMBL" id="SNY20978.1"/>
    </source>
</evidence>
<dbReference type="OrthoDB" id="9811391at2"/>
<dbReference type="Proteomes" id="UP000219573">
    <property type="component" value="Unassembled WGS sequence"/>
</dbReference>
<evidence type="ECO:0000256" key="7">
    <source>
        <dbReference type="SAM" id="Phobius"/>
    </source>
</evidence>
<evidence type="ECO:0000256" key="2">
    <source>
        <dbReference type="ARBA" id="ARBA00007977"/>
    </source>
</evidence>
<feature type="transmembrane region" description="Helical" evidence="7">
    <location>
        <begin position="266"/>
        <end position="283"/>
    </location>
</feature>
<keyword evidence="5 7" id="KW-1133">Transmembrane helix</keyword>
<evidence type="ECO:0000256" key="4">
    <source>
        <dbReference type="ARBA" id="ARBA00022692"/>
    </source>
</evidence>
<feature type="transmembrane region" description="Helical" evidence="7">
    <location>
        <begin position="49"/>
        <end position="66"/>
    </location>
</feature>
<accession>A0A285GC39</accession>
<gene>
    <name evidence="8" type="ORF">SAMN06265827_10674</name>
</gene>
<dbReference type="Pfam" id="PF03601">
    <property type="entry name" value="Cons_hypoth698"/>
    <property type="match status" value="1"/>
</dbReference>
<dbReference type="EMBL" id="OBDZ01000006">
    <property type="protein sequence ID" value="SNY20978.1"/>
    <property type="molecule type" value="Genomic_DNA"/>
</dbReference>
<sequence>MSDIELAEKDKNSYLNNAFIQKIPGIILLFLVGYLSKIIAGYIPHMEYVLIAILLGMLISNTIKLPKIFVPGIETYELWLKLGIVLLGARLALQSIFQIGMIGLLLVIVEIIVSIATAKYLAKKFGLSDKLGSLLGIGIGICGVSAIIGASGAIDADEEEASLAIATILIFGAVMVFLYPILGQVMDLSHQAFGFWSGLAIDNTAESLATGFAFSEEAGQVATITKLSRNALMGVIILLFALYYARKGVSGEVKHKGKFIWERFPKFLIGFLLMSLLATIGFFNQDNVGDMKNLYKWSFMLSFAGVGFRTEFARMKQVGFKAFFVGLGAEVVVSIVTLLVILIIY</sequence>
<dbReference type="InterPro" id="IPR018383">
    <property type="entry name" value="UPF0324_pro"/>
</dbReference>